<dbReference type="Pfam" id="PF00498">
    <property type="entry name" value="FHA"/>
    <property type="match status" value="1"/>
</dbReference>
<feature type="compositionally biased region" description="Polar residues" evidence="1">
    <location>
        <begin position="383"/>
        <end position="398"/>
    </location>
</feature>
<reference evidence="5" key="2">
    <citation type="submission" date="2012-11" db="EMBL/GenBank/DDBJ databases">
        <authorList>
            <person name="Kuo A."/>
            <person name="Curtis B.A."/>
            <person name="Tanifuji G."/>
            <person name="Burki F."/>
            <person name="Gruber A."/>
            <person name="Irimia M."/>
            <person name="Maruyama S."/>
            <person name="Arias M.C."/>
            <person name="Ball S.G."/>
            <person name="Gile G.H."/>
            <person name="Hirakawa Y."/>
            <person name="Hopkins J.F."/>
            <person name="Rensing S.A."/>
            <person name="Schmutz J."/>
            <person name="Symeonidi A."/>
            <person name="Elias M."/>
            <person name="Eveleigh R.J."/>
            <person name="Herman E.K."/>
            <person name="Klute M.J."/>
            <person name="Nakayama T."/>
            <person name="Obornik M."/>
            <person name="Reyes-Prieto A."/>
            <person name="Armbrust E.V."/>
            <person name="Aves S.J."/>
            <person name="Beiko R.G."/>
            <person name="Coutinho P."/>
            <person name="Dacks J.B."/>
            <person name="Durnford D.G."/>
            <person name="Fast N.M."/>
            <person name="Green B.R."/>
            <person name="Grisdale C."/>
            <person name="Hempe F."/>
            <person name="Henrissat B."/>
            <person name="Hoppner M.P."/>
            <person name="Ishida K.-I."/>
            <person name="Kim E."/>
            <person name="Koreny L."/>
            <person name="Kroth P.G."/>
            <person name="Liu Y."/>
            <person name="Malik S.-B."/>
            <person name="Maier U.G."/>
            <person name="McRose D."/>
            <person name="Mock T."/>
            <person name="Neilson J.A."/>
            <person name="Onodera N.T."/>
            <person name="Poole A.M."/>
            <person name="Pritham E.J."/>
            <person name="Richards T.A."/>
            <person name="Rocap G."/>
            <person name="Roy S.W."/>
            <person name="Sarai C."/>
            <person name="Schaack S."/>
            <person name="Shirato S."/>
            <person name="Slamovits C.H."/>
            <person name="Spencer D.F."/>
            <person name="Suzuki S."/>
            <person name="Worden A.Z."/>
            <person name="Zauner S."/>
            <person name="Barry K."/>
            <person name="Bell C."/>
            <person name="Bharti A.K."/>
            <person name="Crow J.A."/>
            <person name="Grimwood J."/>
            <person name="Kramer R."/>
            <person name="Lindquist E."/>
            <person name="Lucas S."/>
            <person name="Salamov A."/>
            <person name="McFadden G.I."/>
            <person name="Lane C.E."/>
            <person name="Keeling P.J."/>
            <person name="Gray M.W."/>
            <person name="Grigoriev I.V."/>
            <person name="Archibald J.M."/>
        </authorList>
    </citation>
    <scope>NUCLEOTIDE SEQUENCE</scope>
    <source>
        <strain evidence="5">CCMP2712</strain>
    </source>
</reference>
<evidence type="ECO:0000313" key="3">
    <source>
        <dbReference type="EMBL" id="EKX48252.1"/>
    </source>
</evidence>
<accession>L1JIW4</accession>
<reference evidence="3 5" key="1">
    <citation type="journal article" date="2012" name="Nature">
        <title>Algal genomes reveal evolutionary mosaicism and the fate of nucleomorphs.</title>
        <authorList>
            <consortium name="DOE Joint Genome Institute"/>
            <person name="Curtis B.A."/>
            <person name="Tanifuji G."/>
            <person name="Burki F."/>
            <person name="Gruber A."/>
            <person name="Irimia M."/>
            <person name="Maruyama S."/>
            <person name="Arias M.C."/>
            <person name="Ball S.G."/>
            <person name="Gile G.H."/>
            <person name="Hirakawa Y."/>
            <person name="Hopkins J.F."/>
            <person name="Kuo A."/>
            <person name="Rensing S.A."/>
            <person name="Schmutz J."/>
            <person name="Symeonidi A."/>
            <person name="Elias M."/>
            <person name="Eveleigh R.J."/>
            <person name="Herman E.K."/>
            <person name="Klute M.J."/>
            <person name="Nakayama T."/>
            <person name="Obornik M."/>
            <person name="Reyes-Prieto A."/>
            <person name="Armbrust E.V."/>
            <person name="Aves S.J."/>
            <person name="Beiko R.G."/>
            <person name="Coutinho P."/>
            <person name="Dacks J.B."/>
            <person name="Durnford D.G."/>
            <person name="Fast N.M."/>
            <person name="Green B.R."/>
            <person name="Grisdale C.J."/>
            <person name="Hempel F."/>
            <person name="Henrissat B."/>
            <person name="Hoppner M.P."/>
            <person name="Ishida K."/>
            <person name="Kim E."/>
            <person name="Koreny L."/>
            <person name="Kroth P.G."/>
            <person name="Liu Y."/>
            <person name="Malik S.B."/>
            <person name="Maier U.G."/>
            <person name="McRose D."/>
            <person name="Mock T."/>
            <person name="Neilson J.A."/>
            <person name="Onodera N.T."/>
            <person name="Poole A.M."/>
            <person name="Pritham E.J."/>
            <person name="Richards T.A."/>
            <person name="Rocap G."/>
            <person name="Roy S.W."/>
            <person name="Sarai C."/>
            <person name="Schaack S."/>
            <person name="Shirato S."/>
            <person name="Slamovits C.H."/>
            <person name="Spencer D.F."/>
            <person name="Suzuki S."/>
            <person name="Worden A.Z."/>
            <person name="Zauner S."/>
            <person name="Barry K."/>
            <person name="Bell C."/>
            <person name="Bharti A.K."/>
            <person name="Crow J.A."/>
            <person name="Grimwood J."/>
            <person name="Kramer R."/>
            <person name="Lindquist E."/>
            <person name="Lucas S."/>
            <person name="Salamov A."/>
            <person name="McFadden G.I."/>
            <person name="Lane C.E."/>
            <person name="Keeling P.J."/>
            <person name="Gray M.W."/>
            <person name="Grigoriev I.V."/>
            <person name="Archibald J.M."/>
        </authorList>
    </citation>
    <scope>NUCLEOTIDE SEQUENCE</scope>
    <source>
        <strain evidence="3 5">CCMP2712</strain>
    </source>
</reference>
<dbReference type="Gene3D" id="2.60.200.20">
    <property type="match status" value="1"/>
</dbReference>
<protein>
    <recommendedName>
        <fullName evidence="2">FHA domain-containing protein</fullName>
    </recommendedName>
</protein>
<dbReference type="GO" id="GO:1990404">
    <property type="term" value="F:NAD+-protein mono-ADP-ribosyltransferase activity"/>
    <property type="evidence" value="ECO:0007669"/>
    <property type="project" value="TreeGrafter"/>
</dbReference>
<feature type="region of interest" description="Disordered" evidence="1">
    <location>
        <begin position="292"/>
        <end position="318"/>
    </location>
</feature>
<proteinExistence type="predicted"/>
<evidence type="ECO:0000313" key="5">
    <source>
        <dbReference type="Proteomes" id="UP000011087"/>
    </source>
</evidence>
<dbReference type="HOGENOM" id="CLU_693462_0_0_1"/>
<dbReference type="KEGG" id="gtt:GUITHDRAFT_105856"/>
<dbReference type="Gene3D" id="6.20.320.10">
    <property type="match status" value="1"/>
</dbReference>
<dbReference type="RefSeq" id="XP_005835232.1">
    <property type="nucleotide sequence ID" value="XM_005835175.1"/>
</dbReference>
<dbReference type="GO" id="GO:0003950">
    <property type="term" value="F:NAD+ poly-ADP-ribosyltransferase activity"/>
    <property type="evidence" value="ECO:0007669"/>
    <property type="project" value="TreeGrafter"/>
</dbReference>
<feature type="region of interest" description="Disordered" evidence="1">
    <location>
        <begin position="363"/>
        <end position="398"/>
    </location>
</feature>
<dbReference type="PANTHER" id="PTHR45740">
    <property type="entry name" value="POLY [ADP-RIBOSE] POLYMERASE"/>
    <property type="match status" value="1"/>
</dbReference>
<evidence type="ECO:0000313" key="4">
    <source>
        <dbReference type="EnsemblProtists" id="EKX48252"/>
    </source>
</evidence>
<dbReference type="PROSITE" id="PS50006">
    <property type="entry name" value="FHA_DOMAIN"/>
    <property type="match status" value="1"/>
</dbReference>
<dbReference type="AlphaFoldDB" id="L1JIW4"/>
<dbReference type="EnsemblProtists" id="EKX48252">
    <property type="protein sequence ID" value="EKX48252"/>
    <property type="gene ID" value="GUITHDRAFT_105856"/>
</dbReference>
<organism evidence="3">
    <name type="scientific">Guillardia theta (strain CCMP2712)</name>
    <name type="common">Cryptophyte</name>
    <dbReference type="NCBI Taxonomy" id="905079"/>
    <lineage>
        <taxon>Eukaryota</taxon>
        <taxon>Cryptophyceae</taxon>
        <taxon>Pyrenomonadales</taxon>
        <taxon>Geminigeraceae</taxon>
        <taxon>Guillardia</taxon>
    </lineage>
</organism>
<dbReference type="CDD" id="cd00060">
    <property type="entry name" value="FHA"/>
    <property type="match status" value="1"/>
</dbReference>
<dbReference type="PANTHER" id="PTHR45740:SF13">
    <property type="entry name" value="POLY (ADP-RIBOSE) POLYMERASE FAMILY, MEMBER 12B"/>
    <property type="match status" value="1"/>
</dbReference>
<dbReference type="OrthoDB" id="10626141at2759"/>
<reference evidence="4" key="3">
    <citation type="submission" date="2016-03" db="UniProtKB">
        <authorList>
            <consortium name="EnsemblProtists"/>
        </authorList>
    </citation>
    <scope>IDENTIFICATION</scope>
</reference>
<dbReference type="GeneID" id="17305030"/>
<dbReference type="InterPro" id="IPR008984">
    <property type="entry name" value="SMAD_FHA_dom_sf"/>
</dbReference>
<dbReference type="InterPro" id="IPR051712">
    <property type="entry name" value="ARTD-AVP"/>
</dbReference>
<dbReference type="EMBL" id="JH992986">
    <property type="protein sequence ID" value="EKX48252.1"/>
    <property type="molecule type" value="Genomic_DNA"/>
</dbReference>
<evidence type="ECO:0000256" key="1">
    <source>
        <dbReference type="SAM" id="MobiDB-lite"/>
    </source>
</evidence>
<feature type="compositionally biased region" description="Basic and acidic residues" evidence="1">
    <location>
        <begin position="363"/>
        <end position="382"/>
    </location>
</feature>
<dbReference type="PaxDb" id="55529-EKX48252"/>
<gene>
    <name evidence="3" type="ORF">GUITHDRAFT_105856</name>
</gene>
<dbReference type="Gene3D" id="3.90.228.10">
    <property type="match status" value="1"/>
</dbReference>
<sequence>MEDEEIRADSSERPPFHLRVSDGKYCDSLFSLCDLRLRPGIGRSRRNQVSRFHAYFERDERGFVMLKDGSFESGTCSTNGTFVNSNCVRIDQNGYRLHFGDRITIGSSELIVERGALETSVKTEPEPQIQIQGAWNRTDNENPWKRRMERGDLSTSRRRFLNVQEKIAFLMGGKTLEEFMNDGLHWDLPGVYGSRGGKVCVGFKVKRISRIYNNSLWRPYQWRKQCISEFLPDMQSMASSEYITRMNFAQLLDPSCNEVYAFHGQDQASIEMAKDAGLSQMQECARRQRPIGGARDDACKSGPIYRPRRSPPFSQQTGFASDSIISESRSCGGSHFRYRSIVVYDRFQCYPEYAIYYERRYEENEQQHNQQKEKQQEKEQQRRTSSSYQASCHYSLPS</sequence>
<dbReference type="GO" id="GO:0005634">
    <property type="term" value="C:nucleus"/>
    <property type="evidence" value="ECO:0007669"/>
    <property type="project" value="TreeGrafter"/>
</dbReference>
<dbReference type="InterPro" id="IPR000253">
    <property type="entry name" value="FHA_dom"/>
</dbReference>
<feature type="domain" description="FHA" evidence="2">
    <location>
        <begin position="20"/>
        <end position="88"/>
    </location>
</feature>
<keyword evidence="5" id="KW-1185">Reference proteome</keyword>
<evidence type="ECO:0000259" key="2">
    <source>
        <dbReference type="PROSITE" id="PS50006"/>
    </source>
</evidence>
<dbReference type="SUPFAM" id="SSF49879">
    <property type="entry name" value="SMAD/FHA domain"/>
    <property type="match status" value="1"/>
</dbReference>
<name>L1JIW4_GUITC</name>
<dbReference type="Proteomes" id="UP000011087">
    <property type="component" value="Unassembled WGS sequence"/>
</dbReference>